<dbReference type="EC" id="2.6.1.-" evidence="4"/>
<comment type="similarity">
    <text evidence="4">Belongs to the class-I pyridoxal-phosphate-dependent aminotransferase family.</text>
</comment>
<comment type="caution">
    <text evidence="6">The sequence shown here is derived from an EMBL/GenBank/DDBJ whole genome shotgun (WGS) entry which is preliminary data.</text>
</comment>
<evidence type="ECO:0000256" key="2">
    <source>
        <dbReference type="ARBA" id="ARBA00022576"/>
    </source>
</evidence>
<evidence type="ECO:0000256" key="4">
    <source>
        <dbReference type="RuleBase" id="RU000481"/>
    </source>
</evidence>
<evidence type="ECO:0000259" key="5">
    <source>
        <dbReference type="Pfam" id="PF00155"/>
    </source>
</evidence>
<dbReference type="Gene3D" id="3.90.1150.10">
    <property type="entry name" value="Aspartate Aminotransferase, domain 1"/>
    <property type="match status" value="1"/>
</dbReference>
<organism evidence="6 7">
    <name type="scientific">Ferrimicrobium acidiphilum</name>
    <dbReference type="NCBI Taxonomy" id="121039"/>
    <lineage>
        <taxon>Bacteria</taxon>
        <taxon>Bacillati</taxon>
        <taxon>Actinomycetota</taxon>
        <taxon>Acidimicrobiia</taxon>
        <taxon>Acidimicrobiales</taxon>
        <taxon>Acidimicrobiaceae</taxon>
        <taxon>Ferrimicrobium</taxon>
    </lineage>
</organism>
<protein>
    <recommendedName>
        <fullName evidence="4">Aminotransferase</fullName>
        <ecNumber evidence="4">2.6.1.-</ecNumber>
    </recommendedName>
</protein>
<dbReference type="InterPro" id="IPR015421">
    <property type="entry name" value="PyrdxlP-dep_Trfase_major"/>
</dbReference>
<keyword evidence="3 4" id="KW-0808">Transferase</keyword>
<proteinExistence type="inferred from homology"/>
<dbReference type="SUPFAM" id="SSF53383">
    <property type="entry name" value="PLP-dependent transferases"/>
    <property type="match status" value="1"/>
</dbReference>
<dbReference type="Gene3D" id="3.40.640.10">
    <property type="entry name" value="Type I PLP-dependent aspartate aminotransferase-like (Major domain)"/>
    <property type="match status" value="1"/>
</dbReference>
<dbReference type="InterPro" id="IPR004838">
    <property type="entry name" value="NHTrfase_class1_PyrdxlP-BS"/>
</dbReference>
<dbReference type="Pfam" id="PF00155">
    <property type="entry name" value="Aminotran_1_2"/>
    <property type="match status" value="1"/>
</dbReference>
<dbReference type="RefSeq" id="WP_298447294.1">
    <property type="nucleotide sequence ID" value="NZ_JBFSHR010000016.1"/>
</dbReference>
<evidence type="ECO:0000256" key="3">
    <source>
        <dbReference type="ARBA" id="ARBA00022679"/>
    </source>
</evidence>
<evidence type="ECO:0000313" key="6">
    <source>
        <dbReference type="EMBL" id="MEX6429436.1"/>
    </source>
</evidence>
<keyword evidence="2 4" id="KW-0032">Aminotransferase</keyword>
<gene>
    <name evidence="6" type="ORF">AB6A68_06225</name>
</gene>
<name>A0ABV3Y1J9_9ACTN</name>
<dbReference type="EMBL" id="JBFSHR010000016">
    <property type="protein sequence ID" value="MEX6429436.1"/>
    <property type="molecule type" value="Genomic_DNA"/>
</dbReference>
<dbReference type="CDD" id="cd00609">
    <property type="entry name" value="AAT_like"/>
    <property type="match status" value="1"/>
</dbReference>
<dbReference type="InterPro" id="IPR015424">
    <property type="entry name" value="PyrdxlP-dep_Trfase"/>
</dbReference>
<evidence type="ECO:0000256" key="1">
    <source>
        <dbReference type="ARBA" id="ARBA00001933"/>
    </source>
</evidence>
<dbReference type="InterPro" id="IPR050881">
    <property type="entry name" value="LL-DAP_aminotransferase"/>
</dbReference>
<accession>A0ABV3Y1J9</accession>
<keyword evidence="7" id="KW-1185">Reference proteome</keyword>
<dbReference type="Proteomes" id="UP001560267">
    <property type="component" value="Unassembled WGS sequence"/>
</dbReference>
<dbReference type="PROSITE" id="PS00105">
    <property type="entry name" value="AA_TRANSFER_CLASS_1"/>
    <property type="match status" value="1"/>
</dbReference>
<dbReference type="GO" id="GO:0008483">
    <property type="term" value="F:transaminase activity"/>
    <property type="evidence" value="ECO:0007669"/>
    <property type="project" value="UniProtKB-KW"/>
</dbReference>
<dbReference type="InterPro" id="IPR004839">
    <property type="entry name" value="Aminotransferase_I/II_large"/>
</dbReference>
<dbReference type="PANTHER" id="PTHR42832:SF3">
    <property type="entry name" value="L-GLUTAMINE--4-(METHYLSULFANYL)-2-OXOBUTANOATE AMINOTRANSFERASE"/>
    <property type="match status" value="1"/>
</dbReference>
<dbReference type="InterPro" id="IPR015422">
    <property type="entry name" value="PyrdxlP-dep_Trfase_small"/>
</dbReference>
<comment type="cofactor">
    <cofactor evidence="1 4">
        <name>pyridoxal 5'-phosphate</name>
        <dbReference type="ChEBI" id="CHEBI:597326"/>
    </cofactor>
</comment>
<sequence>MNETSLGGARTVAQLRELAYDSGFEVVDASVGSPVDPPPAVVPHLLASSGVERHYPRSDGSPGFKDAALAWLLRSAGVALDVAQVGATIGSKEFITTLPAILARQRQDRDVVLVPSIAYPSYAVGARWAGLEVYPMPLGADGGPDFGAIPEEVAVRALLAWVNSPNNPTGAIYDLAGASRFGERHGVIIASDECYRDFGWSGQPGSLLEFGTASHIGVFSLSKRSNLAGLRIGIYAGDTDLIREIAQTRRELGLMPPGPVQAVAARIFEDEEHVLEQRRRYLERLELLAGWMSRLLDTPVSPPQGGIYLWVPATAEFNHDGTALARMLASKIGLVVAPGENYGDPRFVRIAATISSGQMEALAPRMGSAG</sequence>
<feature type="domain" description="Aminotransferase class I/classII large" evidence="5">
    <location>
        <begin position="37"/>
        <end position="363"/>
    </location>
</feature>
<dbReference type="PANTHER" id="PTHR42832">
    <property type="entry name" value="AMINO ACID AMINOTRANSFERASE"/>
    <property type="match status" value="1"/>
</dbReference>
<reference evidence="6 7" key="1">
    <citation type="submission" date="2024-07" db="EMBL/GenBank/DDBJ databases">
        <title>Draft Genome Sequence of Ferrimicrobium acidiphilum Strain YE2023, Isolated from a Pulp of Bioleach Reactor.</title>
        <authorList>
            <person name="Elkina Y.A."/>
            <person name="Bulaeva A.G."/>
            <person name="Beletsky A.V."/>
            <person name="Mardanov A.V."/>
        </authorList>
    </citation>
    <scope>NUCLEOTIDE SEQUENCE [LARGE SCALE GENOMIC DNA]</scope>
    <source>
        <strain evidence="6 7">YE2023</strain>
    </source>
</reference>
<evidence type="ECO:0000313" key="7">
    <source>
        <dbReference type="Proteomes" id="UP001560267"/>
    </source>
</evidence>